<feature type="binding site" evidence="8">
    <location>
        <position position="44"/>
    </location>
    <ligand>
        <name>substrate</name>
    </ligand>
</feature>
<protein>
    <recommendedName>
        <fullName evidence="8">ATP-dependent dethiobiotin synthetase BioD</fullName>
        <ecNumber evidence="8">6.3.3.3</ecNumber>
    </recommendedName>
    <alternativeName>
        <fullName evidence="8">DTB synthetase</fullName>
        <shortName evidence="8">DTBS</shortName>
    </alternativeName>
    <alternativeName>
        <fullName evidence="8">Dethiobiotin synthase</fullName>
    </alternativeName>
</protein>
<evidence type="ECO:0000256" key="1">
    <source>
        <dbReference type="ARBA" id="ARBA00022490"/>
    </source>
</evidence>
<comment type="similarity">
    <text evidence="8">Belongs to the dethiobiotin synthetase family.</text>
</comment>
<keyword evidence="1 8" id="KW-0963">Cytoplasm</keyword>
<evidence type="ECO:0000256" key="8">
    <source>
        <dbReference type="HAMAP-Rule" id="MF_00336"/>
    </source>
</evidence>
<comment type="pathway">
    <text evidence="8">Cofactor biosynthesis; biotin biosynthesis; biotin from 7,8-diaminononanoate: step 1/2.</text>
</comment>
<dbReference type="PANTHER" id="PTHR43210:SF5">
    <property type="entry name" value="DETHIOBIOTIN SYNTHETASE"/>
    <property type="match status" value="1"/>
</dbReference>
<keyword evidence="2 8" id="KW-0436">Ligase</keyword>
<evidence type="ECO:0000256" key="7">
    <source>
        <dbReference type="ARBA" id="ARBA00022842"/>
    </source>
</evidence>
<comment type="cofactor">
    <cofactor evidence="8">
        <name>Mg(2+)</name>
        <dbReference type="ChEBI" id="CHEBI:18420"/>
    </cofactor>
</comment>
<sequence>MNVTRYFFITGTDTNIGKTLASCALLQAAIRVGHRAVGYKPVASGSEVTSNGIRNADALALMDTSNVAVEYDQVSPFSFVESTAPHIASDDNGSCIDVHTLSTGLRSLGVLADWVIVEGAGGWFTPLGQDTLYSDWVIAERLPVILVVGIKLGCINHTLLTEVVIRQSGLFLAGWIANHPEMSTHRSQDYIQEIASRLHSPLLGIIPWFSELKQAPLSHCINLSLL</sequence>
<keyword evidence="6 8" id="KW-0067">ATP-binding</keyword>
<dbReference type="InterPro" id="IPR027417">
    <property type="entry name" value="P-loop_NTPase"/>
</dbReference>
<evidence type="ECO:0000256" key="3">
    <source>
        <dbReference type="ARBA" id="ARBA00022723"/>
    </source>
</evidence>
<organism evidence="9 10">
    <name type="scientific">Candidatus Erwinia haradaeae</name>
    <dbReference type="NCBI Taxonomy" id="1922217"/>
    <lineage>
        <taxon>Bacteria</taxon>
        <taxon>Pseudomonadati</taxon>
        <taxon>Pseudomonadota</taxon>
        <taxon>Gammaproteobacteria</taxon>
        <taxon>Enterobacterales</taxon>
        <taxon>Erwiniaceae</taxon>
        <taxon>Erwinia</taxon>
    </lineage>
</organism>
<dbReference type="EMBL" id="LR217715">
    <property type="protein sequence ID" value="VFP83349.1"/>
    <property type="molecule type" value="Genomic_DNA"/>
</dbReference>
<dbReference type="EC" id="6.3.3.3" evidence="8"/>
<dbReference type="Proteomes" id="UP000294368">
    <property type="component" value="Chromosome"/>
</dbReference>
<dbReference type="GO" id="GO:0004141">
    <property type="term" value="F:dethiobiotin synthase activity"/>
    <property type="evidence" value="ECO:0007669"/>
    <property type="project" value="UniProtKB-UniRule"/>
</dbReference>
<dbReference type="GO" id="GO:0005829">
    <property type="term" value="C:cytosol"/>
    <property type="evidence" value="ECO:0007669"/>
    <property type="project" value="TreeGrafter"/>
</dbReference>
<dbReference type="NCBIfam" id="TIGR00347">
    <property type="entry name" value="bioD"/>
    <property type="match status" value="1"/>
</dbReference>
<dbReference type="AlphaFoldDB" id="A0A451DAK4"/>
<dbReference type="PIRSF" id="PIRSF006755">
    <property type="entry name" value="DTB_synth"/>
    <property type="match status" value="1"/>
</dbReference>
<dbReference type="FunFam" id="3.40.50.300:FF:000292">
    <property type="entry name" value="ATP-dependent dethiobiotin synthetase BioD"/>
    <property type="match status" value="1"/>
</dbReference>
<dbReference type="GO" id="GO:0000287">
    <property type="term" value="F:magnesium ion binding"/>
    <property type="evidence" value="ECO:0007669"/>
    <property type="project" value="UniProtKB-UniRule"/>
</dbReference>
<keyword evidence="3 8" id="KW-0479">Metal-binding</keyword>
<comment type="subcellular location">
    <subcellularLocation>
        <location evidence="8">Cytoplasm</location>
    </subcellularLocation>
</comment>
<keyword evidence="4 8" id="KW-0547">Nucleotide-binding</keyword>
<proteinExistence type="inferred from homology"/>
<evidence type="ECO:0000313" key="9">
    <source>
        <dbReference type="EMBL" id="VFP83349.1"/>
    </source>
</evidence>
<dbReference type="InterPro" id="IPR004472">
    <property type="entry name" value="DTB_synth_BioD"/>
</dbReference>
<accession>A0A451DAK4</accession>
<keyword evidence="5 8" id="KW-0093">Biotin biosynthesis</keyword>
<dbReference type="Gene3D" id="3.40.50.300">
    <property type="entry name" value="P-loop containing nucleotide triphosphate hydrolases"/>
    <property type="match status" value="1"/>
</dbReference>
<dbReference type="HAMAP" id="MF_00336">
    <property type="entry name" value="BioD"/>
    <property type="match status" value="1"/>
</dbReference>
<dbReference type="GO" id="GO:0009102">
    <property type="term" value="P:biotin biosynthetic process"/>
    <property type="evidence" value="ECO:0007669"/>
    <property type="project" value="UniProtKB-UniRule"/>
</dbReference>
<dbReference type="PANTHER" id="PTHR43210">
    <property type="entry name" value="DETHIOBIOTIN SYNTHETASE"/>
    <property type="match status" value="1"/>
</dbReference>
<evidence type="ECO:0000256" key="5">
    <source>
        <dbReference type="ARBA" id="ARBA00022756"/>
    </source>
</evidence>
<evidence type="ECO:0000313" key="10">
    <source>
        <dbReference type="Proteomes" id="UP000294368"/>
    </source>
</evidence>
<feature type="binding site" evidence="8">
    <location>
        <begin position="118"/>
        <end position="121"/>
    </location>
    <ligand>
        <name>ATP</name>
        <dbReference type="ChEBI" id="CHEBI:30616"/>
    </ligand>
</feature>
<comment type="caution">
    <text evidence="8">Lacks conserved residue(s) required for the propagation of feature annotation.</text>
</comment>
<evidence type="ECO:0000256" key="2">
    <source>
        <dbReference type="ARBA" id="ARBA00022598"/>
    </source>
</evidence>
<feature type="binding site" evidence="8">
    <location>
        <position position="57"/>
    </location>
    <ligand>
        <name>ATP</name>
        <dbReference type="ChEBI" id="CHEBI:30616"/>
    </ligand>
</feature>
<evidence type="ECO:0000256" key="4">
    <source>
        <dbReference type="ARBA" id="ARBA00022741"/>
    </source>
</evidence>
<gene>
    <name evidence="8 9" type="primary">bioD</name>
    <name evidence="9" type="ORF">ERCIKOCA2762_603</name>
</gene>
<evidence type="ECO:0000256" key="6">
    <source>
        <dbReference type="ARBA" id="ARBA00022840"/>
    </source>
</evidence>
<feature type="binding site" evidence="8">
    <location>
        <begin position="15"/>
        <end position="20"/>
    </location>
    <ligand>
        <name>ATP</name>
        <dbReference type="ChEBI" id="CHEBI:30616"/>
    </ligand>
</feature>
<dbReference type="Pfam" id="PF13500">
    <property type="entry name" value="AAA_26"/>
    <property type="match status" value="1"/>
</dbReference>
<feature type="binding site" evidence="8">
    <location>
        <position position="118"/>
    </location>
    <ligand>
        <name>Mg(2+)</name>
        <dbReference type="ChEBI" id="CHEBI:18420"/>
    </ligand>
</feature>
<feature type="active site" evidence="8">
    <location>
        <position position="40"/>
    </location>
</feature>
<dbReference type="UniPathway" id="UPA00078">
    <property type="reaction ID" value="UER00161"/>
</dbReference>
<dbReference type="SUPFAM" id="SSF52540">
    <property type="entry name" value="P-loop containing nucleoside triphosphate hydrolases"/>
    <property type="match status" value="1"/>
</dbReference>
<comment type="catalytic activity">
    <reaction evidence="8">
        <text>(7R,8S)-7,8-diammoniononanoate + CO2 + ATP = (4R,5S)-dethiobiotin + ADP + phosphate + 3 H(+)</text>
        <dbReference type="Rhea" id="RHEA:15805"/>
        <dbReference type="ChEBI" id="CHEBI:15378"/>
        <dbReference type="ChEBI" id="CHEBI:16526"/>
        <dbReference type="ChEBI" id="CHEBI:30616"/>
        <dbReference type="ChEBI" id="CHEBI:43474"/>
        <dbReference type="ChEBI" id="CHEBI:149469"/>
        <dbReference type="ChEBI" id="CHEBI:149473"/>
        <dbReference type="ChEBI" id="CHEBI:456216"/>
        <dbReference type="EC" id="6.3.3.3"/>
    </reaction>
</comment>
<keyword evidence="7 8" id="KW-0460">Magnesium</keyword>
<comment type="subunit">
    <text evidence="8">Homodimer.</text>
</comment>
<reference evidence="9 10" key="1">
    <citation type="submission" date="2019-02" db="EMBL/GenBank/DDBJ databases">
        <authorList>
            <person name="Manzano-Marin A."/>
            <person name="Manzano-Marin A."/>
        </authorList>
    </citation>
    <scope>NUCLEOTIDE SEQUENCE [LARGE SCALE GENOMIC DNA]</scope>
    <source>
        <strain evidence="9 10">ErCikochiana</strain>
    </source>
</reference>
<feature type="binding site" evidence="8">
    <location>
        <begin position="178"/>
        <end position="179"/>
    </location>
    <ligand>
        <name>ATP</name>
        <dbReference type="ChEBI" id="CHEBI:30616"/>
    </ligand>
</feature>
<feature type="binding site" evidence="8">
    <location>
        <position position="57"/>
    </location>
    <ligand>
        <name>Mg(2+)</name>
        <dbReference type="ChEBI" id="CHEBI:18420"/>
    </ligand>
</feature>
<dbReference type="GO" id="GO:0042803">
    <property type="term" value="F:protein homodimerization activity"/>
    <property type="evidence" value="ECO:0007669"/>
    <property type="project" value="UniProtKB-ARBA"/>
</dbReference>
<dbReference type="CDD" id="cd03109">
    <property type="entry name" value="DTBS"/>
    <property type="match status" value="1"/>
</dbReference>
<name>A0A451DAK4_9GAMM</name>
<comment type="function">
    <text evidence="8">Catalyzes a mechanistically unusual reaction, the ATP-dependent insertion of CO2 between the N7 and N8 nitrogen atoms of 7,8-diaminopelargonic acid (DAPA, also called 7,8-diammoniononanoate) to form a ureido ring.</text>
</comment>
<dbReference type="GO" id="GO:0005524">
    <property type="term" value="F:ATP binding"/>
    <property type="evidence" value="ECO:0007669"/>
    <property type="project" value="UniProtKB-UniRule"/>
</dbReference>
<feature type="binding site" evidence="8">
    <location>
        <position position="19"/>
    </location>
    <ligand>
        <name>Mg(2+)</name>
        <dbReference type="ChEBI" id="CHEBI:18420"/>
    </ligand>
</feature>